<dbReference type="STRING" id="70667.A0A183T5J4"/>
<proteinExistence type="predicted"/>
<dbReference type="PANTHER" id="PTHR24201:SF2">
    <property type="entry name" value="ANKYRIN REPEAT DOMAIN-CONTAINING PROTEIN 42"/>
    <property type="match status" value="1"/>
</dbReference>
<sequence>MCDIFEAARKGDIKSLKQCVNSGILIDSADSYQRTALHHAVCAGALESVQWLLWKGAEVNPISLKGWTPLHLAAVGGHNRCAEALLSRQADPNIKDSNGNIPGQLAAIHGNSITLSELLKTDMNVHTLNHMGWTMLHNAAFHGRLGCLRLLLQAGLSAEEQAEDGNNSLHLAAKEGHLPAVQCLLNSSDNWLSLLEARNDMGATALDLASELGKRTVVAYLEQVKWGRCLPAPSDCMKLDYTTLPGHVAVVQGNLPMLKRLLDEGTIKVNELDAQNATLLHKAAEHGQTECLVWLLDSGANICLRDNKSQTAIDVARRHNQINALRILQKQAIDEGLMGTRAGEVAPTTPVEPGQECDGEDLTDDDLLPIDFPFGDTEAVGLSVSAERKHAARDLALRRIDLLLQYLELAKLDFRQLGGSPVQLAKRNIPTEERGELKVAALDNQLEYERLRREKLELALDEARKEALMYKSEMKGSSFALNSPLCSTKREEHVARLEKMSMLAQKCKARRY</sequence>
<feature type="repeat" description="ANK" evidence="3">
    <location>
        <begin position="131"/>
        <end position="163"/>
    </location>
</feature>
<feature type="repeat" description="ANK" evidence="3">
    <location>
        <begin position="275"/>
        <end position="307"/>
    </location>
</feature>
<organism evidence="7">
    <name type="scientific">Schistocephalus solidus</name>
    <name type="common">Tapeworm</name>
    <dbReference type="NCBI Taxonomy" id="70667"/>
    <lineage>
        <taxon>Eukaryota</taxon>
        <taxon>Metazoa</taxon>
        <taxon>Spiralia</taxon>
        <taxon>Lophotrochozoa</taxon>
        <taxon>Platyhelminthes</taxon>
        <taxon>Cestoda</taxon>
        <taxon>Eucestoda</taxon>
        <taxon>Diphyllobothriidea</taxon>
        <taxon>Diphyllobothriidae</taxon>
        <taxon>Schistocephalus</taxon>
    </lineage>
</organism>
<dbReference type="PANTHER" id="PTHR24201">
    <property type="entry name" value="ANK_REP_REGION DOMAIN-CONTAINING PROTEIN"/>
    <property type="match status" value="1"/>
</dbReference>
<keyword evidence="1" id="KW-0677">Repeat</keyword>
<dbReference type="GO" id="GO:0005634">
    <property type="term" value="C:nucleus"/>
    <property type="evidence" value="ECO:0007669"/>
    <property type="project" value="TreeGrafter"/>
</dbReference>
<evidence type="ECO:0000256" key="4">
    <source>
        <dbReference type="SAM" id="Coils"/>
    </source>
</evidence>
<name>A0A183T5J4_SCHSO</name>
<evidence type="ECO:0000256" key="3">
    <source>
        <dbReference type="PROSITE-ProRule" id="PRU00023"/>
    </source>
</evidence>
<evidence type="ECO:0000313" key="5">
    <source>
        <dbReference type="EMBL" id="VDL98127.1"/>
    </source>
</evidence>
<dbReference type="InterPro" id="IPR002110">
    <property type="entry name" value="Ankyrin_rpt"/>
</dbReference>
<dbReference type="Proteomes" id="UP000275846">
    <property type="component" value="Unassembled WGS sequence"/>
</dbReference>
<keyword evidence="4" id="KW-0175">Coiled coil</keyword>
<gene>
    <name evidence="5" type="ORF">SSLN_LOCUS11742</name>
</gene>
<dbReference type="SMART" id="SM00248">
    <property type="entry name" value="ANK"/>
    <property type="match status" value="8"/>
</dbReference>
<dbReference type="PROSITE" id="PS50088">
    <property type="entry name" value="ANK_REPEAT"/>
    <property type="match status" value="5"/>
</dbReference>
<dbReference type="EMBL" id="UYSU01036770">
    <property type="protein sequence ID" value="VDL98127.1"/>
    <property type="molecule type" value="Genomic_DNA"/>
</dbReference>
<reference evidence="7" key="1">
    <citation type="submission" date="2016-06" db="UniProtKB">
        <authorList>
            <consortium name="WormBaseParasite"/>
        </authorList>
    </citation>
    <scope>IDENTIFICATION</scope>
</reference>
<accession>A0A183T5J4</accession>
<dbReference type="OrthoDB" id="163438at2759"/>
<dbReference type="InterPro" id="IPR050776">
    <property type="entry name" value="Ank_Repeat/CDKN_Inhibitor"/>
</dbReference>
<evidence type="ECO:0000256" key="1">
    <source>
        <dbReference type="ARBA" id="ARBA00022737"/>
    </source>
</evidence>
<dbReference type="WBParaSite" id="SSLN_0001218701-mRNA-1">
    <property type="protein sequence ID" value="SSLN_0001218701-mRNA-1"/>
    <property type="gene ID" value="SSLN_0001218701"/>
</dbReference>
<dbReference type="Pfam" id="PF12796">
    <property type="entry name" value="Ank_2"/>
    <property type="match status" value="3"/>
</dbReference>
<feature type="repeat" description="ANK" evidence="3">
    <location>
        <begin position="32"/>
        <end position="64"/>
    </location>
</feature>
<feature type="coiled-coil region" evidence="4">
    <location>
        <begin position="446"/>
        <end position="473"/>
    </location>
</feature>
<keyword evidence="2 3" id="KW-0040">ANK repeat</keyword>
<dbReference type="AlphaFoldDB" id="A0A183T5J4"/>
<evidence type="ECO:0000313" key="7">
    <source>
        <dbReference type="WBParaSite" id="SSLN_0001218701-mRNA-1"/>
    </source>
</evidence>
<dbReference type="InterPro" id="IPR036770">
    <property type="entry name" value="Ankyrin_rpt-contain_sf"/>
</dbReference>
<dbReference type="SUPFAM" id="SSF48403">
    <property type="entry name" value="Ankyrin repeat"/>
    <property type="match status" value="1"/>
</dbReference>
<dbReference type="Pfam" id="PF13637">
    <property type="entry name" value="Ank_4"/>
    <property type="match status" value="1"/>
</dbReference>
<evidence type="ECO:0000313" key="6">
    <source>
        <dbReference type="Proteomes" id="UP000275846"/>
    </source>
</evidence>
<feature type="repeat" description="ANK" evidence="3">
    <location>
        <begin position="164"/>
        <end position="186"/>
    </location>
</feature>
<evidence type="ECO:0000256" key="2">
    <source>
        <dbReference type="ARBA" id="ARBA00023043"/>
    </source>
</evidence>
<dbReference type="PROSITE" id="PS50297">
    <property type="entry name" value="ANK_REP_REGION"/>
    <property type="match status" value="5"/>
</dbReference>
<feature type="repeat" description="ANK" evidence="3">
    <location>
        <begin position="65"/>
        <end position="97"/>
    </location>
</feature>
<keyword evidence="6" id="KW-1185">Reference proteome</keyword>
<reference evidence="5 6" key="2">
    <citation type="submission" date="2018-11" db="EMBL/GenBank/DDBJ databases">
        <authorList>
            <consortium name="Pathogen Informatics"/>
        </authorList>
    </citation>
    <scope>NUCLEOTIDE SEQUENCE [LARGE SCALE GENOMIC DNA]</scope>
    <source>
        <strain evidence="5 6">NST_G2</strain>
    </source>
</reference>
<dbReference type="Gene3D" id="1.25.40.20">
    <property type="entry name" value="Ankyrin repeat-containing domain"/>
    <property type="match status" value="4"/>
</dbReference>
<protein>
    <submittedName>
        <fullName evidence="7">ANK_REP_REGION domain-containing protein</fullName>
    </submittedName>
</protein>